<evidence type="ECO:0000313" key="14">
    <source>
        <dbReference type="Proteomes" id="UP000887575"/>
    </source>
</evidence>
<dbReference type="CDD" id="cd06530">
    <property type="entry name" value="S26_SPase_I"/>
    <property type="match status" value="1"/>
</dbReference>
<dbReference type="PANTHER" id="PTHR46041">
    <property type="entry name" value="MITOCHONDRIAL INNER MEMBRANE PROTEASE SUBUNIT 2"/>
    <property type="match status" value="1"/>
</dbReference>
<keyword evidence="10" id="KW-0496">Mitochondrion</keyword>
<feature type="active site" evidence="12">
    <location>
        <position position="36"/>
    </location>
</feature>
<comment type="subcellular location">
    <subcellularLocation>
        <location evidence="1">Mitochondrion inner membrane</location>
        <topology evidence="1">Single-pass membrane protein</topology>
    </subcellularLocation>
</comment>
<evidence type="ECO:0000256" key="7">
    <source>
        <dbReference type="ARBA" id="ARBA00022792"/>
    </source>
</evidence>
<dbReference type="Pfam" id="PF10502">
    <property type="entry name" value="Peptidase_S26"/>
    <property type="match status" value="1"/>
</dbReference>
<dbReference type="InterPro" id="IPR037730">
    <property type="entry name" value="IMP2"/>
</dbReference>
<dbReference type="GO" id="GO:0004252">
    <property type="term" value="F:serine-type endopeptidase activity"/>
    <property type="evidence" value="ECO:0007669"/>
    <property type="project" value="InterPro"/>
</dbReference>
<evidence type="ECO:0000256" key="2">
    <source>
        <dbReference type="ARBA" id="ARBA00007066"/>
    </source>
</evidence>
<accession>A0AAF3FPZ2</accession>
<evidence type="ECO:0000256" key="1">
    <source>
        <dbReference type="ARBA" id="ARBA00004434"/>
    </source>
</evidence>
<dbReference type="AlphaFoldDB" id="A0AAF3FPZ2"/>
<name>A0AAF3FPZ2_9BILA</name>
<evidence type="ECO:0000256" key="10">
    <source>
        <dbReference type="ARBA" id="ARBA00023128"/>
    </source>
</evidence>
<evidence type="ECO:0000256" key="3">
    <source>
        <dbReference type="ARBA" id="ARBA00011805"/>
    </source>
</evidence>
<evidence type="ECO:0000313" key="15">
    <source>
        <dbReference type="WBParaSite" id="MBELARI_LOCUS8828"/>
    </source>
</evidence>
<evidence type="ECO:0000256" key="11">
    <source>
        <dbReference type="ARBA" id="ARBA00023136"/>
    </source>
</evidence>
<evidence type="ECO:0000256" key="6">
    <source>
        <dbReference type="ARBA" id="ARBA00022692"/>
    </source>
</evidence>
<keyword evidence="5" id="KW-0645">Protease</keyword>
<dbReference type="PANTHER" id="PTHR46041:SF2">
    <property type="entry name" value="MITOCHONDRIAL INNER MEMBRANE PROTEASE SUBUNIT 2"/>
    <property type="match status" value="1"/>
</dbReference>
<dbReference type="WBParaSite" id="MBELARI_LOCUS8828">
    <property type="protein sequence ID" value="MBELARI_LOCUS8828"/>
    <property type="gene ID" value="MBELARI_LOCUS8828"/>
</dbReference>
<evidence type="ECO:0000256" key="9">
    <source>
        <dbReference type="ARBA" id="ARBA00022989"/>
    </source>
</evidence>
<keyword evidence="8" id="KW-0378">Hydrolase</keyword>
<dbReference type="Gene3D" id="2.10.109.10">
    <property type="entry name" value="Umud Fragment, subunit A"/>
    <property type="match status" value="1"/>
</dbReference>
<evidence type="ECO:0000256" key="4">
    <source>
        <dbReference type="ARBA" id="ARBA00013650"/>
    </source>
</evidence>
<dbReference type="SUPFAM" id="SSF51306">
    <property type="entry name" value="LexA/Signal peptidase"/>
    <property type="match status" value="1"/>
</dbReference>
<dbReference type="InterPro" id="IPR036286">
    <property type="entry name" value="LexA/Signal_pep-like_sf"/>
</dbReference>
<evidence type="ECO:0000259" key="13">
    <source>
        <dbReference type="Pfam" id="PF10502"/>
    </source>
</evidence>
<dbReference type="InterPro" id="IPR019533">
    <property type="entry name" value="Peptidase_S26"/>
</dbReference>
<comment type="subunit">
    <text evidence="3">Heterodimer of 2 subunits, IMMPL1 and IMMPL2.</text>
</comment>
<keyword evidence="14" id="KW-1185">Reference proteome</keyword>
<dbReference type="Proteomes" id="UP000887575">
    <property type="component" value="Unassembled WGS sequence"/>
</dbReference>
<feature type="domain" description="Peptidase S26" evidence="13">
    <location>
        <begin position="17"/>
        <end position="103"/>
    </location>
</feature>
<comment type="similarity">
    <text evidence="2">Belongs to the peptidase S26 family. IMP2 subfamily.</text>
</comment>
<dbReference type="GO" id="GO:0042720">
    <property type="term" value="C:mitochondrial inner membrane peptidase complex"/>
    <property type="evidence" value="ECO:0007669"/>
    <property type="project" value="InterPro"/>
</dbReference>
<evidence type="ECO:0000256" key="12">
    <source>
        <dbReference type="PIRSR" id="PIRSR600223-1"/>
    </source>
</evidence>
<dbReference type="GO" id="GO:0006627">
    <property type="term" value="P:protein processing involved in protein targeting to mitochondrion"/>
    <property type="evidence" value="ECO:0007669"/>
    <property type="project" value="InterPro"/>
</dbReference>
<dbReference type="GO" id="GO:0006465">
    <property type="term" value="P:signal peptide processing"/>
    <property type="evidence" value="ECO:0007669"/>
    <property type="project" value="InterPro"/>
</dbReference>
<sequence length="152" mass="16977">MVRRFFQVAGKVALGGCVLVTIFDKIGHPAIVCGNSMLPTLNGKSESIFERDFVWLSSLGPAYKPKPGDIITFTSPKNADQVHIKRCTAIEGGVVKPKRRDELMIIPTGTYWMESDNPHNALDSHVYGPVNRGLMHARATHVIWPPQRWQQI</sequence>
<keyword evidence="6" id="KW-0812">Transmembrane</keyword>
<dbReference type="InterPro" id="IPR000223">
    <property type="entry name" value="Pept_S26A_signal_pept_1"/>
</dbReference>
<reference evidence="15" key="1">
    <citation type="submission" date="2024-02" db="UniProtKB">
        <authorList>
            <consortium name="WormBaseParasite"/>
        </authorList>
    </citation>
    <scope>IDENTIFICATION</scope>
</reference>
<proteinExistence type="inferred from homology"/>
<evidence type="ECO:0000256" key="8">
    <source>
        <dbReference type="ARBA" id="ARBA00022801"/>
    </source>
</evidence>
<dbReference type="PRINTS" id="PR00727">
    <property type="entry name" value="LEADERPTASE"/>
</dbReference>
<organism evidence="14 15">
    <name type="scientific">Mesorhabditis belari</name>
    <dbReference type="NCBI Taxonomy" id="2138241"/>
    <lineage>
        <taxon>Eukaryota</taxon>
        <taxon>Metazoa</taxon>
        <taxon>Ecdysozoa</taxon>
        <taxon>Nematoda</taxon>
        <taxon>Chromadorea</taxon>
        <taxon>Rhabditida</taxon>
        <taxon>Rhabditina</taxon>
        <taxon>Rhabditomorpha</taxon>
        <taxon>Rhabditoidea</taxon>
        <taxon>Rhabditidae</taxon>
        <taxon>Mesorhabditinae</taxon>
        <taxon>Mesorhabditis</taxon>
    </lineage>
</organism>
<protein>
    <recommendedName>
        <fullName evidence="4">Mitochondrial inner membrane protease subunit 2</fullName>
    </recommendedName>
</protein>
<keyword evidence="9" id="KW-1133">Transmembrane helix</keyword>
<evidence type="ECO:0000256" key="5">
    <source>
        <dbReference type="ARBA" id="ARBA00022670"/>
    </source>
</evidence>
<feature type="active site" evidence="12">
    <location>
        <position position="85"/>
    </location>
</feature>
<keyword evidence="7" id="KW-0999">Mitochondrion inner membrane</keyword>
<keyword evidence="11" id="KW-0472">Membrane</keyword>